<sequence length="184" mass="21738">MTKPPTKHKPQIAGINRARCWGLYKTHGIKCDGLFIEKKKKKHNGYKGTLELIPTKYRIITSKEKTNINNILGRSNKVTVYEAKKRLETKKDLIEENIQNLLLLSNNCLDQHTVNKVLKRAVKKRYIPKEKKKAKQESTVFTEEDFKKFEQEYVDQRFLLGKCRDRFKTRKQSLIDSVWILNMQ</sequence>
<proteinExistence type="predicted"/>
<dbReference type="PRINTS" id="PR02029">
    <property type="entry name" value="ACTREGSIRT1"/>
</dbReference>
<reference evidence="1" key="1">
    <citation type="journal article" date="2020" name="G3 (Bethesda)">
        <title>High-Quality Assemblies for Three Invasive Social Wasps from the &lt;i&gt;Vespula&lt;/i&gt; Genus.</title>
        <authorList>
            <person name="Harrop T.W.R."/>
            <person name="Guhlin J."/>
            <person name="McLaughlin G.M."/>
            <person name="Permina E."/>
            <person name="Stockwell P."/>
            <person name="Gilligan J."/>
            <person name="Le Lec M.F."/>
            <person name="Gruber M.A.M."/>
            <person name="Quinn O."/>
            <person name="Lovegrove M."/>
            <person name="Duncan E.J."/>
            <person name="Remnant E.J."/>
            <person name="Van Eeckhoven J."/>
            <person name="Graham B."/>
            <person name="Knapp R.A."/>
            <person name="Langford K.W."/>
            <person name="Kronenberg Z."/>
            <person name="Press M.O."/>
            <person name="Eacker S.M."/>
            <person name="Wilson-Rankin E.E."/>
            <person name="Purcell J."/>
            <person name="Lester P.J."/>
            <person name="Dearden P.K."/>
        </authorList>
    </citation>
    <scope>NUCLEOTIDE SEQUENCE</scope>
    <source>
        <strain evidence="1">Volc-1</strain>
    </source>
</reference>
<name>A0A834NI58_VESPE</name>
<dbReference type="Pfam" id="PF15684">
    <property type="entry name" value="AROS"/>
    <property type="match status" value="1"/>
</dbReference>
<evidence type="ECO:0000313" key="1">
    <source>
        <dbReference type="EMBL" id="KAF7411045.1"/>
    </source>
</evidence>
<keyword evidence="2" id="KW-1185">Reference proteome</keyword>
<dbReference type="EMBL" id="JACSDY010000013">
    <property type="protein sequence ID" value="KAF7411045.1"/>
    <property type="molecule type" value="Genomic_DNA"/>
</dbReference>
<dbReference type="InterPro" id="IPR023262">
    <property type="entry name" value="AROS"/>
</dbReference>
<protein>
    <recommendedName>
        <fullName evidence="3">Active regulator of SIRT1</fullName>
    </recommendedName>
</protein>
<organism evidence="1 2">
    <name type="scientific">Vespula pensylvanica</name>
    <name type="common">Western yellow jacket</name>
    <name type="synonym">Wasp</name>
    <dbReference type="NCBI Taxonomy" id="30213"/>
    <lineage>
        <taxon>Eukaryota</taxon>
        <taxon>Metazoa</taxon>
        <taxon>Ecdysozoa</taxon>
        <taxon>Arthropoda</taxon>
        <taxon>Hexapoda</taxon>
        <taxon>Insecta</taxon>
        <taxon>Pterygota</taxon>
        <taxon>Neoptera</taxon>
        <taxon>Endopterygota</taxon>
        <taxon>Hymenoptera</taxon>
        <taxon>Apocrita</taxon>
        <taxon>Aculeata</taxon>
        <taxon>Vespoidea</taxon>
        <taxon>Vespidae</taxon>
        <taxon>Vespinae</taxon>
        <taxon>Vespula</taxon>
    </lineage>
</organism>
<dbReference type="AlphaFoldDB" id="A0A834NI58"/>
<dbReference type="Proteomes" id="UP000600918">
    <property type="component" value="Unassembled WGS sequence"/>
</dbReference>
<evidence type="ECO:0008006" key="3">
    <source>
        <dbReference type="Google" id="ProtNLM"/>
    </source>
</evidence>
<gene>
    <name evidence="1" type="ORF">H0235_013652</name>
</gene>
<accession>A0A834NI58</accession>
<evidence type="ECO:0000313" key="2">
    <source>
        <dbReference type="Proteomes" id="UP000600918"/>
    </source>
</evidence>
<comment type="caution">
    <text evidence="1">The sequence shown here is derived from an EMBL/GenBank/DDBJ whole genome shotgun (WGS) entry which is preliminary data.</text>
</comment>